<comment type="caution">
    <text evidence="2">The sequence shown here is derived from an EMBL/GenBank/DDBJ whole genome shotgun (WGS) entry which is preliminary data.</text>
</comment>
<feature type="region of interest" description="Disordered" evidence="1">
    <location>
        <begin position="377"/>
        <end position="398"/>
    </location>
</feature>
<evidence type="ECO:0000313" key="3">
    <source>
        <dbReference type="Proteomes" id="UP001470230"/>
    </source>
</evidence>
<name>A0ABR2ICC8_9EUKA</name>
<sequence>MKVKNQQITIKEFIMTIHTPSDILKAISSASNYTEELNNENAKLLFTQKQKGRIMRMQSHYMTESFNIPHQTTPQQNQMAALILIVPVKFAATEIFQWCQKLFPYLNTFPQIVSSGMMMRFAESSLILNQADSTLQTMRWGIGRYDFLIGPYLFLCASSKNPIDFDITSLTNYPRVDSLAFYYLGINLLMIHDYEKALNSFLHSLTIHSPSDCSKEIGSAFFLACFLNHIEEQQARSLISDKIEISDEITNLFETDIEIDLNDDDSLNFSDVLKYIIDDVNEEIKRRRIVRFVSVTSRIPVDLLVKKTKLKDEKILFEKLKILKDENVISFRVLNGIVYFSEPNLQPVIDKQYHSLVKSTNELKLIYQKNLELIQNEQNENQNQSADENRYEDEDMDF</sequence>
<reference evidence="2 3" key="1">
    <citation type="submission" date="2024-04" db="EMBL/GenBank/DDBJ databases">
        <title>Tritrichomonas musculus Genome.</title>
        <authorList>
            <person name="Alves-Ferreira E."/>
            <person name="Grigg M."/>
            <person name="Lorenzi H."/>
            <person name="Galac M."/>
        </authorList>
    </citation>
    <scope>NUCLEOTIDE SEQUENCE [LARGE SCALE GENOMIC DNA]</scope>
    <source>
        <strain evidence="2 3">EAF2021</strain>
    </source>
</reference>
<proteinExistence type="predicted"/>
<dbReference type="Proteomes" id="UP001470230">
    <property type="component" value="Unassembled WGS sequence"/>
</dbReference>
<evidence type="ECO:0000313" key="2">
    <source>
        <dbReference type="EMBL" id="KAK8860717.1"/>
    </source>
</evidence>
<evidence type="ECO:0008006" key="4">
    <source>
        <dbReference type="Google" id="ProtNLM"/>
    </source>
</evidence>
<keyword evidence="3" id="KW-1185">Reference proteome</keyword>
<dbReference type="EMBL" id="JAPFFF010000018">
    <property type="protein sequence ID" value="KAK8860717.1"/>
    <property type="molecule type" value="Genomic_DNA"/>
</dbReference>
<gene>
    <name evidence="2" type="ORF">M9Y10_012382</name>
</gene>
<accession>A0ABR2ICC8</accession>
<protein>
    <recommendedName>
        <fullName evidence="4">COP9 signalosome complex subunit 3</fullName>
    </recommendedName>
</protein>
<evidence type="ECO:0000256" key="1">
    <source>
        <dbReference type="SAM" id="MobiDB-lite"/>
    </source>
</evidence>
<organism evidence="2 3">
    <name type="scientific">Tritrichomonas musculus</name>
    <dbReference type="NCBI Taxonomy" id="1915356"/>
    <lineage>
        <taxon>Eukaryota</taxon>
        <taxon>Metamonada</taxon>
        <taxon>Parabasalia</taxon>
        <taxon>Tritrichomonadida</taxon>
        <taxon>Tritrichomonadidae</taxon>
        <taxon>Tritrichomonas</taxon>
    </lineage>
</organism>